<evidence type="ECO:0008006" key="4">
    <source>
        <dbReference type="Google" id="ProtNLM"/>
    </source>
</evidence>
<proteinExistence type="predicted"/>
<dbReference type="InterPro" id="IPR011990">
    <property type="entry name" value="TPR-like_helical_dom_sf"/>
</dbReference>
<dbReference type="SUPFAM" id="SSF48452">
    <property type="entry name" value="TPR-like"/>
    <property type="match status" value="1"/>
</dbReference>
<keyword evidence="3" id="KW-1185">Reference proteome</keyword>
<comment type="caution">
    <text evidence="2">The sequence shown here is derived from an EMBL/GenBank/DDBJ whole genome shotgun (WGS) entry which is preliminary data.</text>
</comment>
<dbReference type="Proteomes" id="UP000646426">
    <property type="component" value="Unassembled WGS sequence"/>
</dbReference>
<evidence type="ECO:0000313" key="2">
    <source>
        <dbReference type="EMBL" id="GHA72621.1"/>
    </source>
</evidence>
<reference evidence="2" key="1">
    <citation type="journal article" date="2014" name="Int. J. Syst. Evol. Microbiol.">
        <title>Complete genome sequence of Corynebacterium casei LMG S-19264T (=DSM 44701T), isolated from a smear-ripened cheese.</title>
        <authorList>
            <consortium name="US DOE Joint Genome Institute (JGI-PGF)"/>
            <person name="Walter F."/>
            <person name="Albersmeier A."/>
            <person name="Kalinowski J."/>
            <person name="Ruckert C."/>
        </authorList>
    </citation>
    <scope>NUCLEOTIDE SEQUENCE</scope>
    <source>
        <strain evidence="2">KCTC 23077</strain>
    </source>
</reference>
<evidence type="ECO:0000313" key="3">
    <source>
        <dbReference type="Proteomes" id="UP000646426"/>
    </source>
</evidence>
<evidence type="ECO:0000256" key="1">
    <source>
        <dbReference type="PROSITE-ProRule" id="PRU00339"/>
    </source>
</evidence>
<name>A0A918W663_9GAMM</name>
<dbReference type="Gene3D" id="1.25.40.10">
    <property type="entry name" value="Tetratricopeptide repeat domain"/>
    <property type="match status" value="2"/>
</dbReference>
<gene>
    <name evidence="2" type="ORF">GCM10007067_06430</name>
</gene>
<protein>
    <recommendedName>
        <fullName evidence="4">Tetratricopeptide repeat protein</fullName>
    </recommendedName>
</protein>
<feature type="repeat" description="TPR" evidence="1">
    <location>
        <begin position="137"/>
        <end position="170"/>
    </location>
</feature>
<dbReference type="Pfam" id="PF13432">
    <property type="entry name" value="TPR_16"/>
    <property type="match status" value="1"/>
</dbReference>
<dbReference type="AlphaFoldDB" id="A0A918W663"/>
<organism evidence="2 3">
    <name type="scientific">Cognatilysobacter bugurensis</name>
    <dbReference type="NCBI Taxonomy" id="543356"/>
    <lineage>
        <taxon>Bacteria</taxon>
        <taxon>Pseudomonadati</taxon>
        <taxon>Pseudomonadota</taxon>
        <taxon>Gammaproteobacteria</taxon>
        <taxon>Lysobacterales</taxon>
        <taxon>Lysobacteraceae</taxon>
        <taxon>Cognatilysobacter</taxon>
    </lineage>
</organism>
<reference evidence="2" key="2">
    <citation type="submission" date="2020-09" db="EMBL/GenBank/DDBJ databases">
        <authorList>
            <person name="Sun Q."/>
            <person name="Kim S."/>
        </authorList>
    </citation>
    <scope>NUCLEOTIDE SEQUENCE</scope>
    <source>
        <strain evidence="2">KCTC 23077</strain>
    </source>
</reference>
<accession>A0A918W663</accession>
<keyword evidence="1" id="KW-0802">TPR repeat</keyword>
<sequence length="418" mass="46116">MRDHAVRLRAHGFRVAVGRAARDNSFDYNLLANCTLPEAPMHAVGRFLFFLMLLGPACAWAQRPPVSEPLRRDAVIDVLPSGYADVMPRAQANAKAAVGTVADANALIAIAARSGDARLIARAEKILERYRGRRETPDSLRAQAYVAQYRHDFDTALKLLDRAIERDPRDADARLSRAQILLVGGDVERARSECASLAVGLDADRGLLCIAAVELRRGRYDETKKLLDHWIGRASPKGESARHALLMRAETASRSGDADADAWFRKALAVGPRDVRTLAAFSRHLRETGRPADALQALADAPASDHILLERALAAHQAGRTDARDLGQMLASRFELARQLGLEPDLRDEAEYWLTLRNDPKRALPLAQRNFEHQRDREDVDLLRRASTAAESPQAWAPVAAWAASQNVELPSPQRGAR</sequence>
<dbReference type="InterPro" id="IPR019734">
    <property type="entry name" value="TPR_rpt"/>
</dbReference>
<dbReference type="PROSITE" id="PS50005">
    <property type="entry name" value="TPR"/>
    <property type="match status" value="1"/>
</dbReference>
<dbReference type="EMBL" id="BMYD01000001">
    <property type="protein sequence ID" value="GHA72621.1"/>
    <property type="molecule type" value="Genomic_DNA"/>
</dbReference>